<organism evidence="1 2">
    <name type="scientific">Lyngbya aestuarii BL J</name>
    <dbReference type="NCBI Taxonomy" id="1348334"/>
    <lineage>
        <taxon>Bacteria</taxon>
        <taxon>Bacillati</taxon>
        <taxon>Cyanobacteriota</taxon>
        <taxon>Cyanophyceae</taxon>
        <taxon>Oscillatoriophycideae</taxon>
        <taxon>Oscillatoriales</taxon>
        <taxon>Microcoleaceae</taxon>
        <taxon>Lyngbya</taxon>
    </lineage>
</organism>
<protein>
    <submittedName>
        <fullName evidence="1">Oxidoreductase</fullName>
        <ecNumber evidence="1">1.1.1.100</ecNumber>
    </submittedName>
</protein>
<gene>
    <name evidence="1" type="ORF">M595_5135</name>
</gene>
<dbReference type="SUPFAM" id="SSF51735">
    <property type="entry name" value="NAD(P)-binding Rossmann-fold domains"/>
    <property type="match status" value="1"/>
</dbReference>
<dbReference type="InterPro" id="IPR002347">
    <property type="entry name" value="SDR_fam"/>
</dbReference>
<dbReference type="Pfam" id="PF13561">
    <property type="entry name" value="adh_short_C2"/>
    <property type="match status" value="1"/>
</dbReference>
<dbReference type="RefSeq" id="WP_023068831.1">
    <property type="nucleotide sequence ID" value="NZ_AUZM01000075.1"/>
</dbReference>
<evidence type="ECO:0000313" key="1">
    <source>
        <dbReference type="EMBL" id="ERT04901.1"/>
    </source>
</evidence>
<dbReference type="GO" id="GO:0004316">
    <property type="term" value="F:3-oxoacyl-[acyl-carrier-protein] reductase (NADPH) activity"/>
    <property type="evidence" value="ECO:0007669"/>
    <property type="project" value="UniProtKB-EC"/>
</dbReference>
<dbReference type="AlphaFoldDB" id="U7QEP3"/>
<comment type="caution">
    <text evidence="1">The sequence shown here is derived from an EMBL/GenBank/DDBJ whole genome shotgun (WGS) entry which is preliminary data.</text>
</comment>
<dbReference type="Proteomes" id="UP000017127">
    <property type="component" value="Unassembled WGS sequence"/>
</dbReference>
<keyword evidence="2" id="KW-1185">Reference proteome</keyword>
<evidence type="ECO:0000313" key="2">
    <source>
        <dbReference type="Proteomes" id="UP000017127"/>
    </source>
</evidence>
<name>U7QEP3_9CYAN</name>
<proteinExistence type="predicted"/>
<dbReference type="Gene3D" id="3.40.50.720">
    <property type="entry name" value="NAD(P)-binding Rossmann-like Domain"/>
    <property type="match status" value="1"/>
</dbReference>
<keyword evidence="1" id="KW-0560">Oxidoreductase</keyword>
<sequence>MKRLLRPEEIANLVTYLCSEQSSGTTGAALRVEGGIINTIA</sequence>
<dbReference type="OrthoDB" id="9804774at2"/>
<accession>U7QEP3</accession>
<dbReference type="InterPro" id="IPR036291">
    <property type="entry name" value="NAD(P)-bd_dom_sf"/>
</dbReference>
<dbReference type="EMBL" id="AUZM01000075">
    <property type="protein sequence ID" value="ERT04901.1"/>
    <property type="molecule type" value="Genomic_DNA"/>
</dbReference>
<reference evidence="1 2" key="1">
    <citation type="journal article" date="2013" name="Front. Microbiol.">
        <title>Comparative genomic analyses of the cyanobacterium, Lyngbya aestuarii BL J, a powerful hydrogen producer.</title>
        <authorList>
            <person name="Kothari A."/>
            <person name="Vaughn M."/>
            <person name="Garcia-Pichel F."/>
        </authorList>
    </citation>
    <scope>NUCLEOTIDE SEQUENCE [LARGE SCALE GENOMIC DNA]</scope>
    <source>
        <strain evidence="1 2">BL J</strain>
    </source>
</reference>
<dbReference type="EC" id="1.1.1.100" evidence="1"/>